<gene>
    <name evidence="1" type="ORF">SPARVUS_LOCUS14965207</name>
</gene>
<sequence>FEKLLFTSCSGGKTGSEKISKVRENLLKGCPRTNVLTGRFPLNFCSSDCLKILISDRFLSCGLTTHGAPGQQGIMGPLCPCPNSKKPMKKVPGASHGAPY</sequence>
<comment type="caution">
    <text evidence="1">The sequence shown here is derived from an EMBL/GenBank/DDBJ whole genome shotgun (WGS) entry which is preliminary data.</text>
</comment>
<dbReference type="EMBL" id="CATNWA010019558">
    <property type="protein sequence ID" value="CAI9613865.1"/>
    <property type="molecule type" value="Genomic_DNA"/>
</dbReference>
<protein>
    <submittedName>
        <fullName evidence="1">Uncharacterized protein</fullName>
    </submittedName>
</protein>
<evidence type="ECO:0000313" key="2">
    <source>
        <dbReference type="Proteomes" id="UP001162483"/>
    </source>
</evidence>
<reference evidence="1" key="1">
    <citation type="submission" date="2023-05" db="EMBL/GenBank/DDBJ databases">
        <authorList>
            <person name="Stuckert A."/>
        </authorList>
    </citation>
    <scope>NUCLEOTIDE SEQUENCE</scope>
</reference>
<keyword evidence="2" id="KW-1185">Reference proteome</keyword>
<organism evidence="1 2">
    <name type="scientific">Staurois parvus</name>
    <dbReference type="NCBI Taxonomy" id="386267"/>
    <lineage>
        <taxon>Eukaryota</taxon>
        <taxon>Metazoa</taxon>
        <taxon>Chordata</taxon>
        <taxon>Craniata</taxon>
        <taxon>Vertebrata</taxon>
        <taxon>Euteleostomi</taxon>
        <taxon>Amphibia</taxon>
        <taxon>Batrachia</taxon>
        <taxon>Anura</taxon>
        <taxon>Neobatrachia</taxon>
        <taxon>Ranoidea</taxon>
        <taxon>Ranidae</taxon>
        <taxon>Staurois</taxon>
    </lineage>
</organism>
<feature type="non-terminal residue" evidence="1">
    <location>
        <position position="1"/>
    </location>
</feature>
<evidence type="ECO:0000313" key="1">
    <source>
        <dbReference type="EMBL" id="CAI9613865.1"/>
    </source>
</evidence>
<accession>A0ABN9GWY6</accession>
<dbReference type="Proteomes" id="UP001162483">
    <property type="component" value="Unassembled WGS sequence"/>
</dbReference>
<proteinExistence type="predicted"/>
<name>A0ABN9GWY6_9NEOB</name>